<protein>
    <recommendedName>
        <fullName evidence="1">Proteasome assembly chaperone 2</fullName>
    </recommendedName>
</protein>
<dbReference type="RefSeq" id="XP_014680908.1">
    <property type="nucleotide sequence ID" value="XM_014825422.1"/>
</dbReference>
<dbReference type="InterPro" id="IPR016562">
    <property type="entry name" value="Proteasome_assmbl_chp_2_euk"/>
</dbReference>
<evidence type="ECO:0000256" key="3">
    <source>
        <dbReference type="ARBA" id="ARBA00025745"/>
    </source>
</evidence>
<accession>A0ABM1F8Y7</accession>
<evidence type="ECO:0000313" key="4">
    <source>
        <dbReference type="Proteomes" id="UP000695022"/>
    </source>
</evidence>
<keyword evidence="2" id="KW-0143">Chaperone</keyword>
<dbReference type="Pfam" id="PF09754">
    <property type="entry name" value="PAC2"/>
    <property type="match status" value="1"/>
</dbReference>
<comment type="similarity">
    <text evidence="3">Belongs to the PSMG2 family.</text>
</comment>
<dbReference type="SUPFAM" id="SSF159659">
    <property type="entry name" value="Cgl1923-like"/>
    <property type="match status" value="1"/>
</dbReference>
<dbReference type="PANTHER" id="PTHR12970:SF1">
    <property type="entry name" value="PROTEASOME ASSEMBLY CHAPERONE 2"/>
    <property type="match status" value="1"/>
</dbReference>
<reference evidence="5" key="1">
    <citation type="submission" date="2025-08" db="UniProtKB">
        <authorList>
            <consortium name="RefSeq"/>
        </authorList>
    </citation>
    <scope>IDENTIFICATION</scope>
</reference>
<evidence type="ECO:0000256" key="1">
    <source>
        <dbReference type="ARBA" id="ARBA00019186"/>
    </source>
</evidence>
<name>A0ABM1F8Y7_PRICU</name>
<evidence type="ECO:0000256" key="2">
    <source>
        <dbReference type="ARBA" id="ARBA00023186"/>
    </source>
</evidence>
<dbReference type="PANTHER" id="PTHR12970">
    <property type="entry name" value="PROTEASOME ASSEMBLY CHAPERONE 2"/>
    <property type="match status" value="1"/>
</dbReference>
<evidence type="ECO:0000313" key="5">
    <source>
        <dbReference type="RefSeq" id="XP_014680908.1"/>
    </source>
</evidence>
<dbReference type="Proteomes" id="UP000695022">
    <property type="component" value="Unplaced"/>
</dbReference>
<proteinExistence type="inferred from homology"/>
<gene>
    <name evidence="5" type="primary">LOC106820813</name>
</gene>
<dbReference type="InterPro" id="IPR038389">
    <property type="entry name" value="PSMG2_sf"/>
</dbReference>
<dbReference type="Gene3D" id="3.40.50.10900">
    <property type="entry name" value="PAC-like subunit"/>
    <property type="match status" value="1"/>
</dbReference>
<dbReference type="GeneID" id="106820813"/>
<dbReference type="InterPro" id="IPR019151">
    <property type="entry name" value="Proteasome_assmbl_chaperone_2"/>
</dbReference>
<sequence length="283" mass="32796">MEPVCDAFYPIDGIYEELSVSLKRKVDNTQNVTTTEVMSISELDWSDYMLVLPSVSFGNVGQMAVDLLISTFPVKKVGYMEHEALLPIVGADPYTNSSQLSTSCEVYVAVEKQLVIIQQRSPFVKRKKSDYLKQLRSWIKLWNFRNVVMLSSLNAFYRNDAQLLGSQYRYICNKHSENQCEQQLSANGWKQLELRKDYADHPNDTFYMPGGGITKLFMNLCQIYGVYHHRGDCYLEDPCHSFSDFWMGYAAKLRKTTKTCKYFSSYIISMLEQTDWYLATPRH</sequence>
<organism evidence="4 5">
    <name type="scientific">Priapulus caudatus</name>
    <name type="common">Priapulid worm</name>
    <dbReference type="NCBI Taxonomy" id="37621"/>
    <lineage>
        <taxon>Eukaryota</taxon>
        <taxon>Metazoa</taxon>
        <taxon>Ecdysozoa</taxon>
        <taxon>Scalidophora</taxon>
        <taxon>Priapulida</taxon>
        <taxon>Priapulimorpha</taxon>
        <taxon>Priapulimorphida</taxon>
        <taxon>Priapulidae</taxon>
        <taxon>Priapulus</taxon>
    </lineage>
</organism>
<keyword evidence="4" id="KW-1185">Reference proteome</keyword>